<organism evidence="2 3">
    <name type="scientific">Ancylostoma ceylanicum</name>
    <dbReference type="NCBI Taxonomy" id="53326"/>
    <lineage>
        <taxon>Eukaryota</taxon>
        <taxon>Metazoa</taxon>
        <taxon>Ecdysozoa</taxon>
        <taxon>Nematoda</taxon>
        <taxon>Chromadorea</taxon>
        <taxon>Rhabditida</taxon>
        <taxon>Rhabditina</taxon>
        <taxon>Rhabditomorpha</taxon>
        <taxon>Strongyloidea</taxon>
        <taxon>Ancylostomatidae</taxon>
        <taxon>Ancylostomatinae</taxon>
        <taxon>Ancylostoma</taxon>
    </lineage>
</organism>
<comment type="caution">
    <text evidence="2">The sequence shown here is derived from an EMBL/GenBank/DDBJ whole genome shotgun (WGS) entry which is preliminary data.</text>
</comment>
<dbReference type="AlphaFoldDB" id="A0A016WNB8"/>
<keyword evidence="3" id="KW-1185">Reference proteome</keyword>
<proteinExistence type="predicted"/>
<evidence type="ECO:0000313" key="2">
    <source>
        <dbReference type="EMBL" id="EYC41066.1"/>
    </source>
</evidence>
<protein>
    <submittedName>
        <fullName evidence="2">Uncharacterized protein</fullName>
    </submittedName>
</protein>
<evidence type="ECO:0000313" key="3">
    <source>
        <dbReference type="Proteomes" id="UP000024635"/>
    </source>
</evidence>
<dbReference type="EMBL" id="JARK01000183">
    <property type="protein sequence ID" value="EYC41066.1"/>
    <property type="molecule type" value="Genomic_DNA"/>
</dbReference>
<gene>
    <name evidence="2" type="primary">Acey_s0583.g297</name>
    <name evidence="2" type="ORF">Y032_0583g297</name>
</gene>
<evidence type="ECO:0000256" key="1">
    <source>
        <dbReference type="SAM" id="MobiDB-lite"/>
    </source>
</evidence>
<reference evidence="3" key="1">
    <citation type="journal article" date="2015" name="Nat. Genet.">
        <title>The genome and transcriptome of the zoonotic hookworm Ancylostoma ceylanicum identify infection-specific gene families.</title>
        <authorList>
            <person name="Schwarz E.M."/>
            <person name="Hu Y."/>
            <person name="Antoshechkin I."/>
            <person name="Miller M.M."/>
            <person name="Sternberg P.W."/>
            <person name="Aroian R.V."/>
        </authorList>
    </citation>
    <scope>NUCLEOTIDE SEQUENCE</scope>
    <source>
        <strain evidence="3">HY135</strain>
    </source>
</reference>
<accession>A0A016WNB8</accession>
<sequence length="121" mass="13438">MKGNSGGLGLELESIEVKICENLLTTTAKKEYLLQLNVVLNKLHLINEQPITGSSSQSERCYNEPLNYIGPEGRSPPPPRYAGALQFVVITVAAGELSTNPSEPVSHEEKIYVSMVWQYRY</sequence>
<dbReference type="Proteomes" id="UP000024635">
    <property type="component" value="Unassembled WGS sequence"/>
</dbReference>
<feature type="region of interest" description="Disordered" evidence="1">
    <location>
        <begin position="53"/>
        <end position="75"/>
    </location>
</feature>
<name>A0A016WNB8_9BILA</name>